<dbReference type="Proteomes" id="UP000299102">
    <property type="component" value="Unassembled WGS sequence"/>
</dbReference>
<proteinExistence type="predicted"/>
<evidence type="ECO:0000313" key="2">
    <source>
        <dbReference type="EMBL" id="GBP71102.1"/>
    </source>
</evidence>
<comment type="caution">
    <text evidence="2">The sequence shown here is derived from an EMBL/GenBank/DDBJ whole genome shotgun (WGS) entry which is preliminary data.</text>
</comment>
<organism evidence="2 3">
    <name type="scientific">Eumeta variegata</name>
    <name type="common">Bagworm moth</name>
    <name type="synonym">Eumeta japonica</name>
    <dbReference type="NCBI Taxonomy" id="151549"/>
    <lineage>
        <taxon>Eukaryota</taxon>
        <taxon>Metazoa</taxon>
        <taxon>Ecdysozoa</taxon>
        <taxon>Arthropoda</taxon>
        <taxon>Hexapoda</taxon>
        <taxon>Insecta</taxon>
        <taxon>Pterygota</taxon>
        <taxon>Neoptera</taxon>
        <taxon>Endopterygota</taxon>
        <taxon>Lepidoptera</taxon>
        <taxon>Glossata</taxon>
        <taxon>Ditrysia</taxon>
        <taxon>Tineoidea</taxon>
        <taxon>Psychidae</taxon>
        <taxon>Oiketicinae</taxon>
        <taxon>Eumeta</taxon>
    </lineage>
</organism>
<dbReference type="AlphaFoldDB" id="A0A4C1Y8C8"/>
<evidence type="ECO:0000256" key="1">
    <source>
        <dbReference type="SAM" id="MobiDB-lite"/>
    </source>
</evidence>
<reference evidence="2 3" key="1">
    <citation type="journal article" date="2019" name="Commun. Biol.">
        <title>The bagworm genome reveals a unique fibroin gene that provides high tensile strength.</title>
        <authorList>
            <person name="Kono N."/>
            <person name="Nakamura H."/>
            <person name="Ohtoshi R."/>
            <person name="Tomita M."/>
            <person name="Numata K."/>
            <person name="Arakawa K."/>
        </authorList>
    </citation>
    <scope>NUCLEOTIDE SEQUENCE [LARGE SCALE GENOMIC DNA]</scope>
</reference>
<accession>A0A4C1Y8C8</accession>
<keyword evidence="3" id="KW-1185">Reference proteome</keyword>
<gene>
    <name evidence="2" type="ORF">EVAR_53382_1</name>
</gene>
<feature type="region of interest" description="Disordered" evidence="1">
    <location>
        <begin position="143"/>
        <end position="201"/>
    </location>
</feature>
<protein>
    <submittedName>
        <fullName evidence="2">Uncharacterized protein</fullName>
    </submittedName>
</protein>
<name>A0A4C1Y8C8_EUMVA</name>
<sequence length="247" mass="27815">MRSTLRAHCRRTTCTRTLSTPRGFGSPFTERRSHFTTLSLNTRHCNHGILLQNEHRFHIYEGKENVVAPTTLHPQLNGHEARVNTARERERRGRAAAPVGAPLAVDARRYQWTRRRRLRARRSFKTRDLMVSTVRPARFRARPRARGNGAARVATLEGGARKPPPADRQCARRATLRRRVGARGRGGSPPPRALAGRTVTSPKPDIGCGAFSARHELFARADSWTAFVRYTPATVLVMPQLAQYAFL</sequence>
<evidence type="ECO:0000313" key="3">
    <source>
        <dbReference type="Proteomes" id="UP000299102"/>
    </source>
</evidence>
<dbReference type="EMBL" id="BGZK01001097">
    <property type="protein sequence ID" value="GBP71102.1"/>
    <property type="molecule type" value="Genomic_DNA"/>
</dbReference>